<keyword evidence="2" id="KW-1185">Reference proteome</keyword>
<dbReference type="Gene3D" id="3.40.50.12500">
    <property type="match status" value="1"/>
</dbReference>
<dbReference type="OrthoDB" id="9816064at2"/>
<reference evidence="1 2" key="1">
    <citation type="submission" date="2019-03" db="EMBL/GenBank/DDBJ databases">
        <title>Genomic Encyclopedia of Type Strains, Phase IV (KMG-IV): sequencing the most valuable type-strain genomes for metagenomic binning, comparative biology and taxonomic classification.</title>
        <authorList>
            <person name="Goeker M."/>
        </authorList>
    </citation>
    <scope>NUCLEOTIDE SEQUENCE [LARGE SCALE GENOMIC DNA]</scope>
    <source>
        <strain evidence="1 2">DSM 19345</strain>
    </source>
</reference>
<dbReference type="Proteomes" id="UP000295678">
    <property type="component" value="Unassembled WGS sequence"/>
</dbReference>
<dbReference type="PANTHER" id="PTHR40267">
    <property type="entry name" value="BLR3294 PROTEIN"/>
    <property type="match status" value="1"/>
</dbReference>
<gene>
    <name evidence="1" type="ORF">EDC22_11533</name>
</gene>
<dbReference type="NCBIfam" id="TIGR02990">
    <property type="entry name" value="ectoine_eutA"/>
    <property type="match status" value="1"/>
</dbReference>
<sequence>MNAAIRPILAPRRPELDPRPLARRVGLIALATDHTSEPDFRRMVANERIGVYVARIAYANPTTPQNLRRMQPALSAGAGLILPGETLDAICYSCTSASVVIGDSAVEAAIQAAKPGVPVVTPALAAARGLTASGARRISILTPYTVETSLPMVDYFAAKGFAIDAFTCLGLDDDREMARIRLQEIVEFATAAITDASDALFISCTAMRAAVVAPEIEARIGRPVVTSNLATAWNCLRLCGEETPRPDWGRLMTLPLPAA</sequence>
<accession>A0A4R3LVG6</accession>
<dbReference type="EMBL" id="SMAK01000015">
    <property type="protein sequence ID" value="TCT04553.1"/>
    <property type="molecule type" value="Genomic_DNA"/>
</dbReference>
<proteinExistence type="predicted"/>
<protein>
    <submittedName>
        <fullName evidence="1">Maleate isomerase</fullName>
    </submittedName>
</protein>
<dbReference type="InterPro" id="IPR026286">
    <property type="entry name" value="MaiA/AMDase"/>
</dbReference>
<evidence type="ECO:0000313" key="2">
    <source>
        <dbReference type="Proteomes" id="UP000295678"/>
    </source>
</evidence>
<dbReference type="PANTHER" id="PTHR40267:SF1">
    <property type="entry name" value="BLR3294 PROTEIN"/>
    <property type="match status" value="1"/>
</dbReference>
<keyword evidence="1" id="KW-0413">Isomerase</keyword>
<name>A0A4R3LVG6_9HYPH</name>
<dbReference type="PIRSF" id="PIRSF015736">
    <property type="entry name" value="MI"/>
    <property type="match status" value="1"/>
</dbReference>
<organism evidence="1 2">
    <name type="scientific">Tepidamorphus gemmatus</name>
    <dbReference type="NCBI Taxonomy" id="747076"/>
    <lineage>
        <taxon>Bacteria</taxon>
        <taxon>Pseudomonadati</taxon>
        <taxon>Pseudomonadota</taxon>
        <taxon>Alphaproteobacteria</taxon>
        <taxon>Hyphomicrobiales</taxon>
        <taxon>Tepidamorphaceae</taxon>
        <taxon>Tepidamorphus</taxon>
    </lineage>
</organism>
<dbReference type="AlphaFoldDB" id="A0A4R3LVG6"/>
<evidence type="ECO:0000313" key="1">
    <source>
        <dbReference type="EMBL" id="TCT04553.1"/>
    </source>
</evidence>
<dbReference type="Pfam" id="PF17645">
    <property type="entry name" value="Amdase"/>
    <property type="match status" value="1"/>
</dbReference>
<dbReference type="InterPro" id="IPR014332">
    <property type="entry name" value="Ectoine_EutA"/>
</dbReference>
<dbReference type="InterPro" id="IPR053714">
    <property type="entry name" value="Iso_Racemase_Enz_sf"/>
</dbReference>
<dbReference type="GO" id="GO:0016853">
    <property type="term" value="F:isomerase activity"/>
    <property type="evidence" value="ECO:0007669"/>
    <property type="project" value="UniProtKB-KW"/>
</dbReference>
<comment type="caution">
    <text evidence="1">The sequence shown here is derived from an EMBL/GenBank/DDBJ whole genome shotgun (WGS) entry which is preliminary data.</text>
</comment>
<dbReference type="RefSeq" id="WP_132807811.1">
    <property type="nucleotide sequence ID" value="NZ_SMAK01000015.1"/>
</dbReference>